<sequence>MSAATTAAVLAATATAAAASVAAAESPGPRDNESVVLGISIFISIFFPIFIVLLAFACLHLFRPPRDDELPSPDASASASERSRRGGSRKGGLDAAAIAALPLVFYREVRPHRVVDGREDALECSVCLLEFDDDDALRLLPTCPHAFHPECIALWLERHATCPLCRASVHDDAPPAPVQLELQPMPPPPLQSPEASPVHATVVVIGEAGSSREEGEEEEDWDTIQRLARNRRAAGRQALPRSNSTGHGGGASDGGMERFALRLPEHVRTEILMSHRLRHVTSAVASVRVREGSAHDASTMGGSVRNAVARLMSLFAPGAGWMSDGDDKSGKADATGASSAVRRRENSSRGAAAEEKRREASDRQREAPSQVPRFSANE</sequence>
<feature type="region of interest" description="Disordered" evidence="14">
    <location>
        <begin position="68"/>
        <end position="90"/>
    </location>
</feature>
<evidence type="ECO:0000256" key="9">
    <source>
        <dbReference type="ARBA" id="ARBA00022786"/>
    </source>
</evidence>
<keyword evidence="8 13" id="KW-0863">Zinc-finger</keyword>
<dbReference type="InterPro" id="IPR044600">
    <property type="entry name" value="ATL1/ATL16-like"/>
</dbReference>
<feature type="signal peptide" evidence="16">
    <location>
        <begin position="1"/>
        <end position="19"/>
    </location>
</feature>
<keyword evidence="5" id="KW-0808">Transferase</keyword>
<dbReference type="CDD" id="cd16461">
    <property type="entry name" value="RING-H2_EL5-like"/>
    <property type="match status" value="1"/>
</dbReference>
<feature type="transmembrane region" description="Helical" evidence="15">
    <location>
        <begin position="39"/>
        <end position="62"/>
    </location>
</feature>
<dbReference type="EC" id="2.3.2.27" evidence="4"/>
<comment type="caution">
    <text evidence="18">The sequence shown here is derived from an EMBL/GenBank/DDBJ whole genome shotgun (WGS) entry which is preliminary data.</text>
</comment>
<dbReference type="OrthoDB" id="8062037at2759"/>
<evidence type="ECO:0000256" key="7">
    <source>
        <dbReference type="ARBA" id="ARBA00022723"/>
    </source>
</evidence>
<evidence type="ECO:0000313" key="18">
    <source>
        <dbReference type="EMBL" id="KAG2659261.1"/>
    </source>
</evidence>
<dbReference type="InterPro" id="IPR013083">
    <property type="entry name" value="Znf_RING/FYVE/PHD"/>
</dbReference>
<evidence type="ECO:0000256" key="14">
    <source>
        <dbReference type="SAM" id="MobiDB-lite"/>
    </source>
</evidence>
<dbReference type="Gene3D" id="3.30.40.10">
    <property type="entry name" value="Zinc/RING finger domain, C3HC4 (zinc finger)"/>
    <property type="match status" value="1"/>
</dbReference>
<evidence type="ECO:0000256" key="15">
    <source>
        <dbReference type="SAM" id="Phobius"/>
    </source>
</evidence>
<evidence type="ECO:0000256" key="6">
    <source>
        <dbReference type="ARBA" id="ARBA00022692"/>
    </source>
</evidence>
<organism evidence="18 19">
    <name type="scientific">Panicum virgatum</name>
    <name type="common">Blackwell switchgrass</name>
    <dbReference type="NCBI Taxonomy" id="38727"/>
    <lineage>
        <taxon>Eukaryota</taxon>
        <taxon>Viridiplantae</taxon>
        <taxon>Streptophyta</taxon>
        <taxon>Embryophyta</taxon>
        <taxon>Tracheophyta</taxon>
        <taxon>Spermatophyta</taxon>
        <taxon>Magnoliopsida</taxon>
        <taxon>Liliopsida</taxon>
        <taxon>Poales</taxon>
        <taxon>Poaceae</taxon>
        <taxon>PACMAD clade</taxon>
        <taxon>Panicoideae</taxon>
        <taxon>Panicodae</taxon>
        <taxon>Paniceae</taxon>
        <taxon>Panicinae</taxon>
        <taxon>Panicum</taxon>
        <taxon>Panicum sect. Hiantes</taxon>
    </lineage>
</organism>
<feature type="compositionally biased region" description="Basic and acidic residues" evidence="14">
    <location>
        <begin position="342"/>
        <end position="366"/>
    </location>
</feature>
<dbReference type="PANTHER" id="PTHR46913:SF1">
    <property type="entry name" value="RING-H2 FINGER PROTEIN ATL16"/>
    <property type="match status" value="1"/>
</dbReference>
<keyword evidence="6 15" id="KW-0812">Transmembrane</keyword>
<evidence type="ECO:0000256" key="1">
    <source>
        <dbReference type="ARBA" id="ARBA00000900"/>
    </source>
</evidence>
<dbReference type="FunFam" id="3.30.40.10:FF:000187">
    <property type="entry name" value="E3 ubiquitin-protein ligase ATL6"/>
    <property type="match status" value="1"/>
</dbReference>
<feature type="region of interest" description="Disordered" evidence="14">
    <location>
        <begin position="321"/>
        <end position="378"/>
    </location>
</feature>
<proteinExistence type="predicted"/>
<gene>
    <name evidence="18" type="ORF">PVAP13_1KG342000</name>
</gene>
<keyword evidence="16" id="KW-0732">Signal</keyword>
<feature type="region of interest" description="Disordered" evidence="14">
    <location>
        <begin position="232"/>
        <end position="256"/>
    </location>
</feature>
<dbReference type="PANTHER" id="PTHR46913">
    <property type="entry name" value="RING-H2 FINGER PROTEIN ATL16"/>
    <property type="match status" value="1"/>
</dbReference>
<dbReference type="GO" id="GO:0008270">
    <property type="term" value="F:zinc ion binding"/>
    <property type="evidence" value="ECO:0007669"/>
    <property type="project" value="UniProtKB-KW"/>
</dbReference>
<comment type="subcellular location">
    <subcellularLocation>
        <location evidence="2">Membrane</location>
        <topology evidence="2">Single-pass membrane protein</topology>
    </subcellularLocation>
</comment>
<evidence type="ECO:0000256" key="10">
    <source>
        <dbReference type="ARBA" id="ARBA00022833"/>
    </source>
</evidence>
<accession>A0A8T0XCQ1</accession>
<keyword evidence="11 15" id="KW-1133">Transmembrane helix</keyword>
<dbReference type="EMBL" id="CM029037">
    <property type="protein sequence ID" value="KAG2659261.1"/>
    <property type="molecule type" value="Genomic_DNA"/>
</dbReference>
<dbReference type="SMART" id="SM00184">
    <property type="entry name" value="RING"/>
    <property type="match status" value="1"/>
</dbReference>
<evidence type="ECO:0000256" key="5">
    <source>
        <dbReference type="ARBA" id="ARBA00022679"/>
    </source>
</evidence>
<protein>
    <recommendedName>
        <fullName evidence="4">RING-type E3 ubiquitin transferase</fullName>
        <ecNumber evidence="4">2.3.2.27</ecNumber>
    </recommendedName>
</protein>
<evidence type="ECO:0000256" key="13">
    <source>
        <dbReference type="PROSITE-ProRule" id="PRU00175"/>
    </source>
</evidence>
<feature type="domain" description="RING-type" evidence="17">
    <location>
        <begin position="124"/>
        <end position="166"/>
    </location>
</feature>
<dbReference type="SUPFAM" id="SSF57850">
    <property type="entry name" value="RING/U-box"/>
    <property type="match status" value="1"/>
</dbReference>
<keyword evidence="10" id="KW-0862">Zinc</keyword>
<evidence type="ECO:0000256" key="11">
    <source>
        <dbReference type="ARBA" id="ARBA00022989"/>
    </source>
</evidence>
<keyword evidence="7" id="KW-0479">Metal-binding</keyword>
<dbReference type="GO" id="GO:0016567">
    <property type="term" value="P:protein ubiquitination"/>
    <property type="evidence" value="ECO:0007669"/>
    <property type="project" value="InterPro"/>
</dbReference>
<dbReference type="PROSITE" id="PS50089">
    <property type="entry name" value="ZF_RING_2"/>
    <property type="match status" value="1"/>
</dbReference>
<keyword evidence="12 15" id="KW-0472">Membrane</keyword>
<dbReference type="GO" id="GO:0061630">
    <property type="term" value="F:ubiquitin protein ligase activity"/>
    <property type="evidence" value="ECO:0007669"/>
    <property type="project" value="UniProtKB-EC"/>
</dbReference>
<dbReference type="AlphaFoldDB" id="A0A8T0XCQ1"/>
<comment type="catalytic activity">
    <reaction evidence="1">
        <text>S-ubiquitinyl-[E2 ubiquitin-conjugating enzyme]-L-cysteine + [acceptor protein]-L-lysine = [E2 ubiquitin-conjugating enzyme]-L-cysteine + N(6)-ubiquitinyl-[acceptor protein]-L-lysine.</text>
        <dbReference type="EC" id="2.3.2.27"/>
    </reaction>
</comment>
<evidence type="ECO:0000256" key="16">
    <source>
        <dbReference type="SAM" id="SignalP"/>
    </source>
</evidence>
<dbReference type="GO" id="GO:0016020">
    <property type="term" value="C:membrane"/>
    <property type="evidence" value="ECO:0007669"/>
    <property type="project" value="UniProtKB-SubCell"/>
</dbReference>
<evidence type="ECO:0000259" key="17">
    <source>
        <dbReference type="PROSITE" id="PS50089"/>
    </source>
</evidence>
<evidence type="ECO:0000256" key="3">
    <source>
        <dbReference type="ARBA" id="ARBA00004906"/>
    </source>
</evidence>
<evidence type="ECO:0000256" key="2">
    <source>
        <dbReference type="ARBA" id="ARBA00004167"/>
    </source>
</evidence>
<comment type="pathway">
    <text evidence="3">Protein modification; protein ubiquitination.</text>
</comment>
<keyword evidence="19" id="KW-1185">Reference proteome</keyword>
<dbReference type="Proteomes" id="UP000823388">
    <property type="component" value="Chromosome 1K"/>
</dbReference>
<evidence type="ECO:0000313" key="19">
    <source>
        <dbReference type="Proteomes" id="UP000823388"/>
    </source>
</evidence>
<evidence type="ECO:0000256" key="8">
    <source>
        <dbReference type="ARBA" id="ARBA00022771"/>
    </source>
</evidence>
<feature type="chain" id="PRO_5035758464" description="RING-type E3 ubiquitin transferase" evidence="16">
    <location>
        <begin position="20"/>
        <end position="378"/>
    </location>
</feature>
<dbReference type="Pfam" id="PF13639">
    <property type="entry name" value="zf-RING_2"/>
    <property type="match status" value="1"/>
</dbReference>
<keyword evidence="9" id="KW-0833">Ubl conjugation pathway</keyword>
<name>A0A8T0XCQ1_PANVG</name>
<evidence type="ECO:0000256" key="4">
    <source>
        <dbReference type="ARBA" id="ARBA00012483"/>
    </source>
</evidence>
<dbReference type="InterPro" id="IPR001841">
    <property type="entry name" value="Znf_RING"/>
</dbReference>
<reference evidence="18" key="1">
    <citation type="submission" date="2020-05" db="EMBL/GenBank/DDBJ databases">
        <title>WGS assembly of Panicum virgatum.</title>
        <authorList>
            <person name="Lovell J.T."/>
            <person name="Jenkins J."/>
            <person name="Shu S."/>
            <person name="Juenger T.E."/>
            <person name="Schmutz J."/>
        </authorList>
    </citation>
    <scope>NUCLEOTIDE SEQUENCE</scope>
    <source>
        <strain evidence="18">AP13</strain>
    </source>
</reference>
<evidence type="ECO:0000256" key="12">
    <source>
        <dbReference type="ARBA" id="ARBA00023136"/>
    </source>
</evidence>